<protein>
    <submittedName>
        <fullName evidence="2">Uncharacterized protein</fullName>
    </submittedName>
</protein>
<sequence length="134" mass="14658">MNYSGPASLVDVEADLALSDDFDITDKHWPPLALHSQHFGPTPWQPQVKVPYPASQASTSKRPMDQTLDTSESPSPAPKASRHIEISHSTAPDSSPPLPETYRSSPQAAHTPLAFAPRGDYVKVMFRDNPTVEI</sequence>
<keyword evidence="3" id="KW-1185">Reference proteome</keyword>
<comment type="caution">
    <text evidence="2">The sequence shown here is derived from an EMBL/GenBank/DDBJ whole genome shotgun (WGS) entry which is preliminary data.</text>
</comment>
<name>A0AAE1FU64_PETCI</name>
<evidence type="ECO:0000313" key="2">
    <source>
        <dbReference type="EMBL" id="KAK3880693.1"/>
    </source>
</evidence>
<organism evidence="2 3">
    <name type="scientific">Petrolisthes cinctipes</name>
    <name type="common">Flat porcelain crab</name>
    <dbReference type="NCBI Taxonomy" id="88211"/>
    <lineage>
        <taxon>Eukaryota</taxon>
        <taxon>Metazoa</taxon>
        <taxon>Ecdysozoa</taxon>
        <taxon>Arthropoda</taxon>
        <taxon>Crustacea</taxon>
        <taxon>Multicrustacea</taxon>
        <taxon>Malacostraca</taxon>
        <taxon>Eumalacostraca</taxon>
        <taxon>Eucarida</taxon>
        <taxon>Decapoda</taxon>
        <taxon>Pleocyemata</taxon>
        <taxon>Anomura</taxon>
        <taxon>Galatheoidea</taxon>
        <taxon>Porcellanidae</taxon>
        <taxon>Petrolisthes</taxon>
    </lineage>
</organism>
<feature type="compositionally biased region" description="Polar residues" evidence="1">
    <location>
        <begin position="55"/>
        <end position="74"/>
    </location>
</feature>
<reference evidence="2" key="1">
    <citation type="submission" date="2023-10" db="EMBL/GenBank/DDBJ databases">
        <title>Genome assemblies of two species of porcelain crab, Petrolisthes cinctipes and Petrolisthes manimaculis (Anomura: Porcellanidae).</title>
        <authorList>
            <person name="Angst P."/>
        </authorList>
    </citation>
    <scope>NUCLEOTIDE SEQUENCE</scope>
    <source>
        <strain evidence="2">PB745_01</strain>
        <tissue evidence="2">Gill</tissue>
    </source>
</reference>
<accession>A0AAE1FU64</accession>
<proteinExistence type="predicted"/>
<dbReference type="AlphaFoldDB" id="A0AAE1FU64"/>
<dbReference type="EMBL" id="JAWQEG010001301">
    <property type="protein sequence ID" value="KAK3880693.1"/>
    <property type="molecule type" value="Genomic_DNA"/>
</dbReference>
<evidence type="ECO:0000313" key="3">
    <source>
        <dbReference type="Proteomes" id="UP001286313"/>
    </source>
</evidence>
<dbReference type="Proteomes" id="UP001286313">
    <property type="component" value="Unassembled WGS sequence"/>
</dbReference>
<feature type="region of interest" description="Disordered" evidence="1">
    <location>
        <begin position="32"/>
        <end position="114"/>
    </location>
</feature>
<evidence type="ECO:0000256" key="1">
    <source>
        <dbReference type="SAM" id="MobiDB-lite"/>
    </source>
</evidence>
<gene>
    <name evidence="2" type="ORF">Pcinc_014849</name>
</gene>